<evidence type="ECO:0000259" key="4">
    <source>
        <dbReference type="PROSITE" id="PS01124"/>
    </source>
</evidence>
<organism evidence="5 6">
    <name type="scientific">Siphonobacter aquaeclarae</name>
    <dbReference type="NCBI Taxonomy" id="563176"/>
    <lineage>
        <taxon>Bacteria</taxon>
        <taxon>Pseudomonadati</taxon>
        <taxon>Bacteroidota</taxon>
        <taxon>Cytophagia</taxon>
        <taxon>Cytophagales</taxon>
        <taxon>Cytophagaceae</taxon>
        <taxon>Siphonobacter</taxon>
    </lineage>
</organism>
<dbReference type="PANTHER" id="PTHR43280">
    <property type="entry name" value="ARAC-FAMILY TRANSCRIPTIONAL REGULATOR"/>
    <property type="match status" value="1"/>
</dbReference>
<dbReference type="SUPFAM" id="SSF46689">
    <property type="entry name" value="Homeodomain-like"/>
    <property type="match status" value="2"/>
</dbReference>
<dbReference type="Proteomes" id="UP000198901">
    <property type="component" value="Unassembled WGS sequence"/>
</dbReference>
<dbReference type="Gene3D" id="1.10.10.60">
    <property type="entry name" value="Homeodomain-like"/>
    <property type="match status" value="2"/>
</dbReference>
<protein>
    <submittedName>
        <fullName evidence="5">Transcriptional regulator, AraC family</fullName>
    </submittedName>
</protein>
<evidence type="ECO:0000256" key="3">
    <source>
        <dbReference type="ARBA" id="ARBA00023163"/>
    </source>
</evidence>
<name>A0A1G9KJY8_9BACT</name>
<proteinExistence type="predicted"/>
<dbReference type="InterPro" id="IPR009057">
    <property type="entry name" value="Homeodomain-like_sf"/>
</dbReference>
<dbReference type="SMART" id="SM00342">
    <property type="entry name" value="HTH_ARAC"/>
    <property type="match status" value="1"/>
</dbReference>
<dbReference type="PANTHER" id="PTHR43280:SF2">
    <property type="entry name" value="HTH-TYPE TRANSCRIPTIONAL REGULATOR EXSA"/>
    <property type="match status" value="1"/>
</dbReference>
<gene>
    <name evidence="5" type="ORF">SAMN04488090_1044</name>
</gene>
<accession>A0A1G9KJY8</accession>
<dbReference type="InterPro" id="IPR014710">
    <property type="entry name" value="RmlC-like_jellyroll"/>
</dbReference>
<dbReference type="InterPro" id="IPR003313">
    <property type="entry name" value="AraC-bd"/>
</dbReference>
<feature type="domain" description="HTH araC/xylS-type" evidence="4">
    <location>
        <begin position="177"/>
        <end position="277"/>
    </location>
</feature>
<dbReference type="PROSITE" id="PS01124">
    <property type="entry name" value="HTH_ARAC_FAMILY_2"/>
    <property type="match status" value="1"/>
</dbReference>
<dbReference type="InterPro" id="IPR018062">
    <property type="entry name" value="HTH_AraC-typ_CS"/>
</dbReference>
<dbReference type="RefSeq" id="WP_093198693.1">
    <property type="nucleotide sequence ID" value="NZ_FNGS01000002.1"/>
</dbReference>
<dbReference type="Gene3D" id="2.60.120.10">
    <property type="entry name" value="Jelly Rolls"/>
    <property type="match status" value="1"/>
</dbReference>
<reference evidence="5 6" key="1">
    <citation type="submission" date="2016-10" db="EMBL/GenBank/DDBJ databases">
        <authorList>
            <person name="de Groot N.N."/>
        </authorList>
    </citation>
    <scope>NUCLEOTIDE SEQUENCE [LARGE SCALE GENOMIC DNA]</scope>
    <source>
        <strain evidence="5 6">DSM 21668</strain>
    </source>
</reference>
<dbReference type="STRING" id="563176.SAMN04488090_1044"/>
<dbReference type="InterPro" id="IPR018060">
    <property type="entry name" value="HTH_AraC"/>
</dbReference>
<evidence type="ECO:0000256" key="1">
    <source>
        <dbReference type="ARBA" id="ARBA00023015"/>
    </source>
</evidence>
<dbReference type="GO" id="GO:0043565">
    <property type="term" value="F:sequence-specific DNA binding"/>
    <property type="evidence" value="ECO:0007669"/>
    <property type="project" value="InterPro"/>
</dbReference>
<dbReference type="AlphaFoldDB" id="A0A1G9KJY8"/>
<sequence length="279" mass="32845">MLTENLYQPFEVSYQELTESPVSAHKHTFFELVYILDGTGRQCINQNTFDYRGGHLFLLTPEDCHSFQVSSTTRFFFVRFQEVYLSDGYKSDDWVRRIEFIFLNATHTPGCILHNQSDKALMRALMDGLMKEYVNQELYHREVITQIIHTVLMIVARNLALKLPEKIQKQSAETTILQIIRHIQSGIYQPESLRAEQIASRFGLSVNYLSEYFKKHTGETLQQYIIGYKMKLVEARLLHSDLRINEIADELQFTDESHLNRLFRKYRGMSPTEFRKKRA</sequence>
<evidence type="ECO:0000256" key="2">
    <source>
        <dbReference type="ARBA" id="ARBA00023125"/>
    </source>
</evidence>
<dbReference type="Pfam" id="PF12833">
    <property type="entry name" value="HTH_18"/>
    <property type="match status" value="1"/>
</dbReference>
<evidence type="ECO:0000313" key="5">
    <source>
        <dbReference type="EMBL" id="SDL49827.1"/>
    </source>
</evidence>
<evidence type="ECO:0000313" key="6">
    <source>
        <dbReference type="Proteomes" id="UP000198901"/>
    </source>
</evidence>
<dbReference type="OrthoDB" id="2569619at2"/>
<dbReference type="Pfam" id="PF02311">
    <property type="entry name" value="AraC_binding"/>
    <property type="match status" value="1"/>
</dbReference>
<dbReference type="SUPFAM" id="SSF51215">
    <property type="entry name" value="Regulatory protein AraC"/>
    <property type="match status" value="1"/>
</dbReference>
<dbReference type="PROSITE" id="PS00041">
    <property type="entry name" value="HTH_ARAC_FAMILY_1"/>
    <property type="match status" value="1"/>
</dbReference>
<dbReference type="GO" id="GO:0003700">
    <property type="term" value="F:DNA-binding transcription factor activity"/>
    <property type="evidence" value="ECO:0007669"/>
    <property type="project" value="InterPro"/>
</dbReference>
<keyword evidence="2" id="KW-0238">DNA-binding</keyword>
<keyword evidence="3" id="KW-0804">Transcription</keyword>
<dbReference type="InterPro" id="IPR037923">
    <property type="entry name" value="HTH-like"/>
</dbReference>
<dbReference type="EMBL" id="FNGS01000002">
    <property type="protein sequence ID" value="SDL49827.1"/>
    <property type="molecule type" value="Genomic_DNA"/>
</dbReference>
<keyword evidence="6" id="KW-1185">Reference proteome</keyword>
<keyword evidence="1" id="KW-0805">Transcription regulation</keyword>